<dbReference type="EMBL" id="DQZW01000178">
    <property type="protein sequence ID" value="HDL89996.1"/>
    <property type="molecule type" value="Genomic_DNA"/>
</dbReference>
<dbReference type="AlphaFoldDB" id="A0A7C1AY91"/>
<dbReference type="Gene3D" id="3.20.20.140">
    <property type="entry name" value="Metal-dependent hydrolases"/>
    <property type="match status" value="1"/>
</dbReference>
<dbReference type="Gene3D" id="2.30.40.10">
    <property type="entry name" value="Urease, subunit C, domain 1"/>
    <property type="match status" value="1"/>
</dbReference>
<dbReference type="InterPro" id="IPR032466">
    <property type="entry name" value="Metal_Hydrolase"/>
</dbReference>
<proteinExistence type="predicted"/>
<dbReference type="Proteomes" id="UP000886355">
    <property type="component" value="Unassembled WGS sequence"/>
</dbReference>
<gene>
    <name evidence="3" type="ORF">ENG14_03740</name>
</gene>
<dbReference type="CDD" id="cd01298">
    <property type="entry name" value="ATZ_TRZ_like"/>
    <property type="match status" value="1"/>
</dbReference>
<sequence length="295" mass="32811">MERVDCLIRGGIVLTIDDDGSLWEPGYVAVRGGIIIETGVFDPSVEARLCPKEVLDATGCVIMPGLINCHTHAAMTLFRGLADDMPLMKWLQEHIFPAEKKLKEEWVYWGTKLACAEMIMAGTTCFCDMYLFEQAVARAADEAGMRAIIGEVLYDFLSPNYGPLENGLGFTDALIREWKYHPRIRAVVEPHAVYTCSPDTLRQCLDLAEKHDVPMIVHLSETEDEVMECLKRYGRRPVQHLAHLGLLSPRLIAAHCVELDERDISALARNGVTVVHNPESNLKLGSGIAPVSELL</sequence>
<feature type="domain" description="Amidohydrolase-related" evidence="2">
    <location>
        <begin position="61"/>
        <end position="295"/>
    </location>
</feature>
<dbReference type="PANTHER" id="PTHR43794">
    <property type="entry name" value="AMINOHYDROLASE SSNA-RELATED"/>
    <property type="match status" value="1"/>
</dbReference>
<feature type="non-terminal residue" evidence="3">
    <location>
        <position position="295"/>
    </location>
</feature>
<keyword evidence="1" id="KW-0378">Hydrolase</keyword>
<dbReference type="GO" id="GO:0016810">
    <property type="term" value="F:hydrolase activity, acting on carbon-nitrogen (but not peptide) bonds"/>
    <property type="evidence" value="ECO:0007669"/>
    <property type="project" value="InterPro"/>
</dbReference>
<evidence type="ECO:0000259" key="2">
    <source>
        <dbReference type="Pfam" id="PF01979"/>
    </source>
</evidence>
<name>A0A7C1AY91_9BACT</name>
<organism evidence="3">
    <name type="scientific">Thermodesulforhabdus norvegica</name>
    <dbReference type="NCBI Taxonomy" id="39841"/>
    <lineage>
        <taxon>Bacteria</taxon>
        <taxon>Pseudomonadati</taxon>
        <taxon>Thermodesulfobacteriota</taxon>
        <taxon>Syntrophobacteria</taxon>
        <taxon>Syntrophobacterales</taxon>
        <taxon>Thermodesulforhabdaceae</taxon>
        <taxon>Thermodesulforhabdus</taxon>
    </lineage>
</organism>
<dbReference type="Pfam" id="PF01979">
    <property type="entry name" value="Amidohydro_1"/>
    <property type="match status" value="1"/>
</dbReference>
<dbReference type="PANTHER" id="PTHR43794:SF11">
    <property type="entry name" value="AMIDOHYDROLASE-RELATED DOMAIN-CONTAINING PROTEIN"/>
    <property type="match status" value="1"/>
</dbReference>
<dbReference type="InterPro" id="IPR011059">
    <property type="entry name" value="Metal-dep_hydrolase_composite"/>
</dbReference>
<evidence type="ECO:0000256" key="1">
    <source>
        <dbReference type="ARBA" id="ARBA00022801"/>
    </source>
</evidence>
<dbReference type="InterPro" id="IPR050287">
    <property type="entry name" value="MTA/SAH_deaminase"/>
</dbReference>
<comment type="caution">
    <text evidence="3">The sequence shown here is derived from an EMBL/GenBank/DDBJ whole genome shotgun (WGS) entry which is preliminary data.</text>
</comment>
<reference evidence="3" key="1">
    <citation type="journal article" date="2020" name="mSystems">
        <title>Genome- and Community-Level Interaction Insights into Carbon Utilization and Element Cycling Functions of Hydrothermarchaeota in Hydrothermal Sediment.</title>
        <authorList>
            <person name="Zhou Z."/>
            <person name="Liu Y."/>
            <person name="Xu W."/>
            <person name="Pan J."/>
            <person name="Luo Z.H."/>
            <person name="Li M."/>
        </authorList>
    </citation>
    <scope>NUCLEOTIDE SEQUENCE [LARGE SCALE GENOMIC DNA]</scope>
    <source>
        <strain evidence="3">HyVt-19</strain>
    </source>
</reference>
<dbReference type="InterPro" id="IPR006680">
    <property type="entry name" value="Amidohydro-rel"/>
</dbReference>
<dbReference type="SUPFAM" id="SSF51556">
    <property type="entry name" value="Metallo-dependent hydrolases"/>
    <property type="match status" value="1"/>
</dbReference>
<protein>
    <submittedName>
        <fullName evidence="3">Amidohydrolase</fullName>
    </submittedName>
</protein>
<dbReference type="SUPFAM" id="SSF51338">
    <property type="entry name" value="Composite domain of metallo-dependent hydrolases"/>
    <property type="match status" value="1"/>
</dbReference>
<evidence type="ECO:0000313" key="3">
    <source>
        <dbReference type="EMBL" id="HDL89996.1"/>
    </source>
</evidence>
<accession>A0A7C1AY91</accession>